<dbReference type="RefSeq" id="XP_018154680.1">
    <property type="nucleotide sequence ID" value="XM_018305256.1"/>
</dbReference>
<keyword evidence="3" id="KW-1185">Reference proteome</keyword>
<evidence type="ECO:0000313" key="2">
    <source>
        <dbReference type="EMBL" id="OBR06162.1"/>
    </source>
</evidence>
<accession>A0A1B7Y2D9</accession>
<dbReference type="Proteomes" id="UP000092177">
    <property type="component" value="Unassembled WGS sequence"/>
</dbReference>
<sequence>MDGSSSADSQGIVDGPPPPSQLAMSEGGPSNVGIDNSHNSDNPDHPGFILVHLTKLVSEESPEARIIFLYELQLKTRCVNIYQFSNPTGRDVRIAEANRFSLPLYVVTDALKGVPVVAEGPA</sequence>
<protein>
    <submittedName>
        <fullName evidence="2">Uncharacterized protein</fullName>
    </submittedName>
</protein>
<dbReference type="AlphaFoldDB" id="A0A1B7Y2D9"/>
<dbReference type="VEuPathDB" id="FungiDB:CH63R_10282"/>
<dbReference type="EMBL" id="LTAN01000007">
    <property type="protein sequence ID" value="OBR06162.1"/>
    <property type="molecule type" value="Genomic_DNA"/>
</dbReference>
<gene>
    <name evidence="2" type="ORF">CH63R_10282</name>
</gene>
<organism evidence="2 3">
    <name type="scientific">Colletotrichum higginsianum (strain IMI 349063)</name>
    <name type="common">Crucifer anthracnose fungus</name>
    <dbReference type="NCBI Taxonomy" id="759273"/>
    <lineage>
        <taxon>Eukaryota</taxon>
        <taxon>Fungi</taxon>
        <taxon>Dikarya</taxon>
        <taxon>Ascomycota</taxon>
        <taxon>Pezizomycotina</taxon>
        <taxon>Sordariomycetes</taxon>
        <taxon>Hypocreomycetidae</taxon>
        <taxon>Glomerellales</taxon>
        <taxon>Glomerellaceae</taxon>
        <taxon>Colletotrichum</taxon>
        <taxon>Colletotrichum destructivum species complex</taxon>
    </lineage>
</organism>
<proteinExistence type="predicted"/>
<name>A0A1B7Y2D9_COLHI</name>
<evidence type="ECO:0000256" key="1">
    <source>
        <dbReference type="SAM" id="MobiDB-lite"/>
    </source>
</evidence>
<dbReference type="KEGG" id="chig:CH63R_10282"/>
<reference evidence="3" key="1">
    <citation type="journal article" date="2017" name="BMC Genomics">
        <title>Gapless genome assembly of Colletotrichum higginsianum reveals chromosome structure and association of transposable elements with secondary metabolite gene clusters.</title>
        <authorList>
            <person name="Dallery J.-F."/>
            <person name="Lapalu N."/>
            <person name="Zampounis A."/>
            <person name="Pigne S."/>
            <person name="Luyten I."/>
            <person name="Amselem J."/>
            <person name="Wittenberg A.H.J."/>
            <person name="Zhou S."/>
            <person name="de Queiroz M.V."/>
            <person name="Robin G.P."/>
            <person name="Auger A."/>
            <person name="Hainaut M."/>
            <person name="Henrissat B."/>
            <person name="Kim K.-T."/>
            <person name="Lee Y.-H."/>
            <person name="Lespinet O."/>
            <person name="Schwartz D.C."/>
            <person name="Thon M.R."/>
            <person name="O'Connell R.J."/>
        </authorList>
    </citation>
    <scope>NUCLEOTIDE SEQUENCE [LARGE SCALE GENOMIC DNA]</scope>
    <source>
        <strain evidence="3">IMI 349063</strain>
    </source>
</reference>
<dbReference type="GeneID" id="28869363"/>
<feature type="region of interest" description="Disordered" evidence="1">
    <location>
        <begin position="1"/>
        <end position="45"/>
    </location>
</feature>
<evidence type="ECO:0000313" key="3">
    <source>
        <dbReference type="Proteomes" id="UP000092177"/>
    </source>
</evidence>
<comment type="caution">
    <text evidence="2">The sequence shown here is derived from an EMBL/GenBank/DDBJ whole genome shotgun (WGS) entry which is preliminary data.</text>
</comment>